<sequence length="245" mass="25845">MTPTRPARRFLSKVPEVTVFFWIATVLTSADFPSSTLGLGLTRTTVVVAALLFVALSVQFWHRGYSPVRYWLVAVLISIFARLLTDNLGVSPGAATATCAVLLAGALAAWYAAERTLSIHTIDTSRREAFYWLTILFAFALGTAVSDLAAAALGLGSAMTATLFAIVIGGIWATHRLTEAGAIAAFWAACVLTRPLGAALGDLLPRPLGTVAISLALLVVIVFLGVSRRDQPSLDAATARAGSAW</sequence>
<organism evidence="2 3">
    <name type="scientific">Paractinoplanes lichenicola</name>
    <dbReference type="NCBI Taxonomy" id="2802976"/>
    <lineage>
        <taxon>Bacteria</taxon>
        <taxon>Bacillati</taxon>
        <taxon>Actinomycetota</taxon>
        <taxon>Actinomycetes</taxon>
        <taxon>Micromonosporales</taxon>
        <taxon>Micromonosporaceae</taxon>
        <taxon>Paractinoplanes</taxon>
    </lineage>
</organism>
<feature type="transmembrane region" description="Helical" evidence="1">
    <location>
        <begin position="40"/>
        <end position="61"/>
    </location>
</feature>
<proteinExistence type="predicted"/>
<dbReference type="InterPro" id="IPR007136">
    <property type="entry name" value="DUF347"/>
</dbReference>
<gene>
    <name evidence="2" type="ORF">JKJ07_38590</name>
</gene>
<feature type="transmembrane region" description="Helical" evidence="1">
    <location>
        <begin position="91"/>
        <end position="113"/>
    </location>
</feature>
<dbReference type="EMBL" id="JAENHO010000013">
    <property type="protein sequence ID" value="MBL7260225.1"/>
    <property type="molecule type" value="Genomic_DNA"/>
</dbReference>
<keyword evidence="3" id="KW-1185">Reference proteome</keyword>
<evidence type="ECO:0000256" key="1">
    <source>
        <dbReference type="SAM" id="Phobius"/>
    </source>
</evidence>
<dbReference type="RefSeq" id="WP_202996930.1">
    <property type="nucleotide sequence ID" value="NZ_JAENHO010000013.1"/>
</dbReference>
<keyword evidence="1" id="KW-1133">Transmembrane helix</keyword>
<evidence type="ECO:0000313" key="2">
    <source>
        <dbReference type="EMBL" id="MBL7260225.1"/>
    </source>
</evidence>
<evidence type="ECO:0008006" key="4">
    <source>
        <dbReference type="Google" id="ProtNLM"/>
    </source>
</evidence>
<protein>
    <recommendedName>
        <fullName evidence="4">Membrane-anchored protein</fullName>
    </recommendedName>
</protein>
<reference evidence="2 3" key="1">
    <citation type="submission" date="2021-01" db="EMBL/GenBank/DDBJ databases">
        <title>Actinoplanes sp. nov. LDG1-01 isolated from lichen.</title>
        <authorList>
            <person name="Saeng-In P."/>
            <person name="Phongsopitanun W."/>
            <person name="Kanchanasin P."/>
            <person name="Yuki M."/>
            <person name="Kudo T."/>
            <person name="Ohkuma M."/>
            <person name="Tanasupawat S."/>
        </authorList>
    </citation>
    <scope>NUCLEOTIDE SEQUENCE [LARGE SCALE GENOMIC DNA]</scope>
    <source>
        <strain evidence="2 3">LDG1-01</strain>
    </source>
</reference>
<dbReference type="Pfam" id="PF03988">
    <property type="entry name" value="DUF347"/>
    <property type="match status" value="2"/>
</dbReference>
<comment type="caution">
    <text evidence="2">The sequence shown here is derived from an EMBL/GenBank/DDBJ whole genome shotgun (WGS) entry which is preliminary data.</text>
</comment>
<feature type="transmembrane region" description="Helical" evidence="1">
    <location>
        <begin position="68"/>
        <end position="85"/>
    </location>
</feature>
<dbReference type="Proteomes" id="UP000598996">
    <property type="component" value="Unassembled WGS sequence"/>
</dbReference>
<keyword evidence="1" id="KW-0472">Membrane</keyword>
<feature type="transmembrane region" description="Helical" evidence="1">
    <location>
        <begin position="180"/>
        <end position="201"/>
    </location>
</feature>
<evidence type="ECO:0000313" key="3">
    <source>
        <dbReference type="Proteomes" id="UP000598996"/>
    </source>
</evidence>
<keyword evidence="1" id="KW-0812">Transmembrane</keyword>
<feature type="transmembrane region" description="Helical" evidence="1">
    <location>
        <begin position="129"/>
        <end position="146"/>
    </location>
</feature>
<name>A0ABS1W0H3_9ACTN</name>
<feature type="transmembrane region" description="Helical" evidence="1">
    <location>
        <begin position="207"/>
        <end position="226"/>
    </location>
</feature>
<feature type="transmembrane region" description="Helical" evidence="1">
    <location>
        <begin position="152"/>
        <end position="173"/>
    </location>
</feature>
<accession>A0ABS1W0H3</accession>